<feature type="transmembrane region" description="Helical" evidence="2">
    <location>
        <begin position="109"/>
        <end position="132"/>
    </location>
</feature>
<feature type="compositionally biased region" description="Polar residues" evidence="1">
    <location>
        <begin position="10"/>
        <end position="19"/>
    </location>
</feature>
<dbReference type="OMA" id="TKPIMAN"/>
<keyword evidence="2" id="KW-1133">Transmembrane helix</keyword>
<dbReference type="Proteomes" id="UP000075243">
    <property type="component" value="Unassembled WGS sequence"/>
</dbReference>
<evidence type="ECO:0008006" key="5">
    <source>
        <dbReference type="Google" id="ProtNLM"/>
    </source>
</evidence>
<reference evidence="3" key="1">
    <citation type="journal article" date="2012" name="Nat. Biotechnol.">
        <title>Draft genome sequence of pigeonpea (Cajanus cajan), an orphan legume crop of resource-poor farmers.</title>
        <authorList>
            <person name="Varshney R.K."/>
            <person name="Chen W."/>
            <person name="Li Y."/>
            <person name="Bharti A.K."/>
            <person name="Saxena R.K."/>
            <person name="Schlueter J.A."/>
            <person name="Donoghue M.T."/>
            <person name="Azam S."/>
            <person name="Fan G."/>
            <person name="Whaley A.M."/>
            <person name="Farmer A.D."/>
            <person name="Sheridan J."/>
            <person name="Iwata A."/>
            <person name="Tuteja R."/>
            <person name="Penmetsa R.V."/>
            <person name="Wu W."/>
            <person name="Upadhyaya H.D."/>
            <person name="Yang S.P."/>
            <person name="Shah T."/>
            <person name="Saxena K.B."/>
            <person name="Michael T."/>
            <person name="McCombie W.R."/>
            <person name="Yang B."/>
            <person name="Zhang G."/>
            <person name="Yang H."/>
            <person name="Wang J."/>
            <person name="Spillane C."/>
            <person name="Cook D.R."/>
            <person name="May G.D."/>
            <person name="Xu X."/>
            <person name="Jackson S.A."/>
        </authorList>
    </citation>
    <scope>NUCLEOTIDE SEQUENCE [LARGE SCALE GENOMIC DNA]</scope>
</reference>
<dbReference type="PANTHER" id="PTHR36340:SF1">
    <property type="entry name" value="NAD(P)H DEHYDROGENASE SUBUNIT CRR3, CHLOROPLASTIC-RELATED"/>
    <property type="match status" value="1"/>
</dbReference>
<accession>A0A151RWJ4</accession>
<proteinExistence type="predicted"/>
<evidence type="ECO:0000256" key="1">
    <source>
        <dbReference type="SAM" id="MobiDB-lite"/>
    </source>
</evidence>
<dbReference type="EMBL" id="KQ483542">
    <property type="protein sequence ID" value="KYP46932.1"/>
    <property type="molecule type" value="Genomic_DNA"/>
</dbReference>
<dbReference type="InterPro" id="IPR038931">
    <property type="entry name" value="CRR3"/>
</dbReference>
<organism evidence="3 4">
    <name type="scientific">Cajanus cajan</name>
    <name type="common">Pigeon pea</name>
    <name type="synonym">Cajanus indicus</name>
    <dbReference type="NCBI Taxonomy" id="3821"/>
    <lineage>
        <taxon>Eukaryota</taxon>
        <taxon>Viridiplantae</taxon>
        <taxon>Streptophyta</taxon>
        <taxon>Embryophyta</taxon>
        <taxon>Tracheophyta</taxon>
        <taxon>Spermatophyta</taxon>
        <taxon>Magnoliopsida</taxon>
        <taxon>eudicotyledons</taxon>
        <taxon>Gunneridae</taxon>
        <taxon>Pentapetalae</taxon>
        <taxon>rosids</taxon>
        <taxon>fabids</taxon>
        <taxon>Fabales</taxon>
        <taxon>Fabaceae</taxon>
        <taxon>Papilionoideae</taxon>
        <taxon>50 kb inversion clade</taxon>
        <taxon>NPAAA clade</taxon>
        <taxon>indigoferoid/millettioid clade</taxon>
        <taxon>Phaseoleae</taxon>
        <taxon>Cajanus</taxon>
    </lineage>
</organism>
<keyword evidence="2" id="KW-0472">Membrane</keyword>
<protein>
    <recommendedName>
        <fullName evidence="5">NAD(P)H dehydrogenase subunit CRR3, chloroplastic</fullName>
    </recommendedName>
</protein>
<feature type="region of interest" description="Disordered" evidence="1">
    <location>
        <begin position="1"/>
        <end position="31"/>
    </location>
</feature>
<dbReference type="PANTHER" id="PTHR36340">
    <property type="entry name" value="NAD(P)H DEHYDROGENASE SUBUNIT CRR3, CHLOROPLASTIC-RELATED"/>
    <property type="match status" value="1"/>
</dbReference>
<keyword evidence="2" id="KW-0812">Transmembrane</keyword>
<name>A0A151RWJ4_CAJCA</name>
<dbReference type="GO" id="GO:0009773">
    <property type="term" value="P:photosynthetic electron transport in photosystem I"/>
    <property type="evidence" value="ECO:0007669"/>
    <property type="project" value="InterPro"/>
</dbReference>
<evidence type="ECO:0000313" key="4">
    <source>
        <dbReference type="Proteomes" id="UP000075243"/>
    </source>
</evidence>
<dbReference type="GO" id="GO:0009535">
    <property type="term" value="C:chloroplast thylakoid membrane"/>
    <property type="evidence" value="ECO:0007669"/>
    <property type="project" value="InterPro"/>
</dbReference>
<evidence type="ECO:0000313" key="3">
    <source>
        <dbReference type="EMBL" id="KYP46932.1"/>
    </source>
</evidence>
<gene>
    <name evidence="3" type="ORF">KK1_031414</name>
</gene>
<keyword evidence="4" id="KW-1185">Reference proteome</keyword>
<dbReference type="AlphaFoldDB" id="A0A151RWJ4"/>
<dbReference type="STRING" id="3821.A0A151RWJ4"/>
<evidence type="ECO:0000256" key="2">
    <source>
        <dbReference type="SAM" id="Phobius"/>
    </source>
</evidence>
<dbReference type="GO" id="GO:0010598">
    <property type="term" value="C:NAD(P)H dehydrogenase complex (plastoquinone)"/>
    <property type="evidence" value="ECO:0007669"/>
    <property type="project" value="InterPro"/>
</dbReference>
<dbReference type="Gramene" id="C.cajan_29955.t">
    <property type="protein sequence ID" value="C.cajan_29955.t"/>
    <property type="gene ID" value="C.cajan_29955"/>
</dbReference>
<sequence length="146" mass="16404">MVTKPIMANATVSENSDSNSEQRKGGVRRRVRVGKGAPKLSVMQVERMVGAGSFRDAEPPPLNVDMRKTVMDLFLGQAIEGDLQKKMRQTGEWLATNVEPQIHSKRKGILMFMLQWMLPVWAILLLVAFGVIKLPFNNPFLDDLIL</sequence>